<accession>A0A0F3NH71</accession>
<dbReference type="AlphaFoldDB" id="A0A0F3NH71"/>
<evidence type="ECO:0000313" key="2">
    <source>
        <dbReference type="Proteomes" id="UP000033385"/>
    </source>
</evidence>
<name>A0A0F3NH71_ANAPH</name>
<proteinExistence type="predicted"/>
<reference evidence="1 2" key="1">
    <citation type="submission" date="2015-01" db="EMBL/GenBank/DDBJ databases">
        <title>Genome Sequencing of Rickettsiales.</title>
        <authorList>
            <person name="Daugherty S.C."/>
            <person name="Su Q."/>
            <person name="Abolude K."/>
            <person name="Beier-Sexton M."/>
            <person name="Carlyon J.A."/>
            <person name="Carter R."/>
            <person name="Day N.P."/>
            <person name="Dumler S.J."/>
            <person name="Dyachenko V."/>
            <person name="Godinez A."/>
            <person name="Kurtti T.J."/>
            <person name="Lichay M."/>
            <person name="Mullins K.E."/>
            <person name="Ott S."/>
            <person name="Pappas-Brown V."/>
            <person name="Paris D.H."/>
            <person name="Patel P."/>
            <person name="Richards A.L."/>
            <person name="Sadzewicz L."/>
            <person name="Sears K."/>
            <person name="Seidman D."/>
            <person name="Sengamalay N."/>
            <person name="Stenos J."/>
            <person name="Tallon L.J."/>
            <person name="Vincent G."/>
            <person name="Fraser C.M."/>
            <person name="Munderloh U."/>
            <person name="Dunning-Hotopp J.C."/>
        </authorList>
    </citation>
    <scope>NUCLEOTIDE SEQUENCE [LARGE SCALE GENOMIC DNA]</scope>
    <source>
        <strain evidence="1 2">ApNP</strain>
    </source>
</reference>
<dbReference type="PATRIC" id="fig|1359153.3.peg.73"/>
<protein>
    <submittedName>
        <fullName evidence="1">Uncharacterized protein</fullName>
    </submittedName>
</protein>
<gene>
    <name evidence="1" type="ORF">APHNP_0066</name>
</gene>
<dbReference type="Proteomes" id="UP000033385">
    <property type="component" value="Unassembled WGS sequence"/>
</dbReference>
<sequence length="63" mass="7176">MSSPLFTAIADAIEKNLTQIILKPMESILGSKISKDLTQAFLHREQFSTAEKCMPRYMSRMIL</sequence>
<dbReference type="EMBL" id="LANW01000001">
    <property type="protein sequence ID" value="KJV67111.1"/>
    <property type="molecule type" value="Genomic_DNA"/>
</dbReference>
<comment type="caution">
    <text evidence="1">The sequence shown here is derived from an EMBL/GenBank/DDBJ whole genome shotgun (WGS) entry which is preliminary data.</text>
</comment>
<evidence type="ECO:0000313" key="1">
    <source>
        <dbReference type="EMBL" id="KJV67111.1"/>
    </source>
</evidence>
<organism evidence="1 2">
    <name type="scientific">Anaplasma phagocytophilum str. ApNP</name>
    <dbReference type="NCBI Taxonomy" id="1359153"/>
    <lineage>
        <taxon>Bacteria</taxon>
        <taxon>Pseudomonadati</taxon>
        <taxon>Pseudomonadota</taxon>
        <taxon>Alphaproteobacteria</taxon>
        <taxon>Rickettsiales</taxon>
        <taxon>Anaplasmataceae</taxon>
        <taxon>Anaplasma</taxon>
        <taxon>phagocytophilum group</taxon>
    </lineage>
</organism>